<evidence type="ECO:0000313" key="5">
    <source>
        <dbReference type="Proteomes" id="UP000247233"/>
    </source>
</evidence>
<comment type="caution">
    <text evidence="4">The sequence shown here is derived from an EMBL/GenBank/DDBJ whole genome shotgun (WGS) entry which is preliminary data.</text>
</comment>
<comment type="similarity">
    <text evidence="1">Belongs to the NmrA-type oxidoreductase family.</text>
</comment>
<evidence type="ECO:0000313" key="4">
    <source>
        <dbReference type="EMBL" id="PWY80567.1"/>
    </source>
</evidence>
<dbReference type="OrthoDB" id="3358371at2759"/>
<proteinExistence type="inferred from homology"/>
<dbReference type="InterPro" id="IPR036291">
    <property type="entry name" value="NAD(P)-bd_dom_sf"/>
</dbReference>
<sequence>MARTKIICIIGITGNQGNSVAQRFLQDPVYHVRGLTRNPSSPTAQRLSSQGVEIIPADLNDINTLIPAFHGATHIFSVTNYWEPFFHPDSRQKATDSGLSCRRYAYEVELQQGKNIADAAAHTVDSLDQNGFIVSTLSHARHCSRGGFRELYHFDAKAEVFPGYVEQKYPVLAGKMSCVQTGYFMLSYRLIPGAYLCKKLTGEGKPTFETAFTTAPDIPVPHLDVNADLGTFVYAVSKMKPGKRYMACGSTCSWVDYMRVWGEVNSVSAHYRQITLPELMNRTPDREFGREVGDMFSYSTDPGYDGGDEGLLMAQDIRDAGIECPMTGLEEWMRKEDWSGVLG</sequence>
<dbReference type="PANTHER" id="PTHR42748">
    <property type="entry name" value="NITROGEN METABOLITE REPRESSION PROTEIN NMRA FAMILY MEMBER"/>
    <property type="match status" value="1"/>
</dbReference>
<dbReference type="GO" id="GO:0005634">
    <property type="term" value="C:nucleus"/>
    <property type="evidence" value="ECO:0007669"/>
    <property type="project" value="TreeGrafter"/>
</dbReference>
<dbReference type="Pfam" id="PF05368">
    <property type="entry name" value="NmrA"/>
    <property type="match status" value="1"/>
</dbReference>
<dbReference type="Gene3D" id="3.90.25.10">
    <property type="entry name" value="UDP-galactose 4-epimerase, domain 1"/>
    <property type="match status" value="1"/>
</dbReference>
<gene>
    <name evidence="4" type="ORF">BO70DRAFT_362513</name>
</gene>
<dbReference type="InterPro" id="IPR051164">
    <property type="entry name" value="NmrA-like_oxidored"/>
</dbReference>
<dbReference type="InterPro" id="IPR008030">
    <property type="entry name" value="NmrA-like"/>
</dbReference>
<dbReference type="EMBL" id="MSFL01000014">
    <property type="protein sequence ID" value="PWY80567.1"/>
    <property type="molecule type" value="Genomic_DNA"/>
</dbReference>
<organism evidence="4 5">
    <name type="scientific">Aspergillus heteromorphus CBS 117.55</name>
    <dbReference type="NCBI Taxonomy" id="1448321"/>
    <lineage>
        <taxon>Eukaryota</taxon>
        <taxon>Fungi</taxon>
        <taxon>Dikarya</taxon>
        <taxon>Ascomycota</taxon>
        <taxon>Pezizomycotina</taxon>
        <taxon>Eurotiomycetes</taxon>
        <taxon>Eurotiomycetidae</taxon>
        <taxon>Eurotiales</taxon>
        <taxon>Aspergillaceae</taxon>
        <taxon>Aspergillus</taxon>
        <taxon>Aspergillus subgen. Circumdati</taxon>
    </lineage>
</organism>
<feature type="domain" description="NmrA-like" evidence="3">
    <location>
        <begin position="4"/>
        <end position="306"/>
    </location>
</feature>
<dbReference type="Gene3D" id="3.40.50.720">
    <property type="entry name" value="NAD(P)-binding Rossmann-like Domain"/>
    <property type="match status" value="1"/>
</dbReference>
<keyword evidence="5" id="KW-1185">Reference proteome</keyword>
<dbReference type="VEuPathDB" id="FungiDB:BO70DRAFT_362513"/>
<evidence type="ECO:0000256" key="2">
    <source>
        <dbReference type="ARBA" id="ARBA00022857"/>
    </source>
</evidence>
<dbReference type="GeneID" id="37065562"/>
<dbReference type="PANTHER" id="PTHR42748:SF26">
    <property type="entry name" value="NMRA-LIKE DOMAIN-CONTAINING PROTEIN"/>
    <property type="match status" value="1"/>
</dbReference>
<dbReference type="RefSeq" id="XP_025398870.1">
    <property type="nucleotide sequence ID" value="XM_025543325.1"/>
</dbReference>
<dbReference type="AlphaFoldDB" id="A0A317W5Q6"/>
<evidence type="ECO:0000256" key="1">
    <source>
        <dbReference type="ARBA" id="ARBA00006328"/>
    </source>
</evidence>
<evidence type="ECO:0000259" key="3">
    <source>
        <dbReference type="Pfam" id="PF05368"/>
    </source>
</evidence>
<reference evidence="4 5" key="1">
    <citation type="submission" date="2016-12" db="EMBL/GenBank/DDBJ databases">
        <title>The genomes of Aspergillus section Nigri reveals drivers in fungal speciation.</title>
        <authorList>
            <consortium name="DOE Joint Genome Institute"/>
            <person name="Vesth T.C."/>
            <person name="Nybo J."/>
            <person name="Theobald S."/>
            <person name="Brandl J."/>
            <person name="Frisvad J.C."/>
            <person name="Nielsen K.F."/>
            <person name="Lyhne E.K."/>
            <person name="Kogle M.E."/>
            <person name="Kuo A."/>
            <person name="Riley R."/>
            <person name="Clum A."/>
            <person name="Nolan M."/>
            <person name="Lipzen A."/>
            <person name="Salamov A."/>
            <person name="Henrissat B."/>
            <person name="Wiebenga A."/>
            <person name="De Vries R.P."/>
            <person name="Grigoriev I.V."/>
            <person name="Mortensen U.H."/>
            <person name="Andersen M.R."/>
            <person name="Baker S.E."/>
        </authorList>
    </citation>
    <scope>NUCLEOTIDE SEQUENCE [LARGE SCALE GENOMIC DNA]</scope>
    <source>
        <strain evidence="4 5">CBS 117.55</strain>
    </source>
</reference>
<dbReference type="Proteomes" id="UP000247233">
    <property type="component" value="Unassembled WGS sequence"/>
</dbReference>
<dbReference type="SUPFAM" id="SSF51735">
    <property type="entry name" value="NAD(P)-binding Rossmann-fold domains"/>
    <property type="match status" value="1"/>
</dbReference>
<name>A0A317W5Q6_9EURO</name>
<protein>
    <submittedName>
        <fullName evidence="4">NAD(P)-binding protein</fullName>
    </submittedName>
</protein>
<dbReference type="STRING" id="1448321.A0A317W5Q6"/>
<accession>A0A317W5Q6</accession>
<keyword evidence="2" id="KW-0521">NADP</keyword>